<dbReference type="EMBL" id="CAUYUJ010006128">
    <property type="protein sequence ID" value="CAK0816213.1"/>
    <property type="molecule type" value="Genomic_DNA"/>
</dbReference>
<gene>
    <name evidence="1" type="ORF">PCOR1329_LOCUS19249</name>
</gene>
<evidence type="ECO:0000313" key="2">
    <source>
        <dbReference type="Proteomes" id="UP001189429"/>
    </source>
</evidence>
<organism evidence="1 2">
    <name type="scientific">Prorocentrum cordatum</name>
    <dbReference type="NCBI Taxonomy" id="2364126"/>
    <lineage>
        <taxon>Eukaryota</taxon>
        <taxon>Sar</taxon>
        <taxon>Alveolata</taxon>
        <taxon>Dinophyceae</taxon>
        <taxon>Prorocentrales</taxon>
        <taxon>Prorocentraceae</taxon>
        <taxon>Prorocentrum</taxon>
    </lineage>
</organism>
<evidence type="ECO:0000313" key="1">
    <source>
        <dbReference type="EMBL" id="CAK0816213.1"/>
    </source>
</evidence>
<comment type="caution">
    <text evidence="1">The sequence shown here is derived from an EMBL/GenBank/DDBJ whole genome shotgun (WGS) entry which is preliminary data.</text>
</comment>
<reference evidence="1" key="1">
    <citation type="submission" date="2023-10" db="EMBL/GenBank/DDBJ databases">
        <authorList>
            <person name="Chen Y."/>
            <person name="Shah S."/>
            <person name="Dougan E. K."/>
            <person name="Thang M."/>
            <person name="Chan C."/>
        </authorList>
    </citation>
    <scope>NUCLEOTIDE SEQUENCE [LARGE SCALE GENOMIC DNA]</scope>
</reference>
<keyword evidence="2" id="KW-1185">Reference proteome</keyword>
<accession>A0ABN9RB82</accession>
<proteinExistence type="predicted"/>
<sequence>MAIVLPDNFARGLPCSLPFSHVAEIVTALGGADVSKHTQRKRAARDLHSLGNQMTPYGPIIVKLKVNVLDVPMINPYAFLNYMTARLPEYGDLLKRCRMENDKLTLLLYVDAVRAGNVLRPDSGRSLECFYWSIAELPDWFRSRSQGWLPCMVVRTDTVKELVWGLPELMKEIVRVFAKHPDGWSMKTVGTNIHCSTGDFHFKVDSVEVLCDELAIKQIWSLKGAAGTKPCFCCKNIVSRGFEGHDYIKSFRTAKPCDFDLHDDQSFMDMTTYLKNFLDSVPTRRAADEMQKYLGINFEPGTLLWDPEFANDVIKPITGTRWDWMHVLMASGGVAQYTANKFIYELKHAHNISLDDLDRFNGTIIWPKTCPKPLTKKFFKDRFVDDVGGHLRCFASEIFSVLAVLELFVDMVLEPQIAMVEQCMCLKAMRKIVCILNLDSKAVGKVNELRAAIVIHFKLFTRLNPECVKPKLHFLWHVPDQIERGNSNLSCFGPERRHRLVKGIGSHVFNQMESHILAKLLNDCYANIVDRRETLQQTYLMPRRPWVVPDSFRNVFVNLHMVYVSEKVHCGVGCIMARDLIQTTMNVGCAKFFMEVEMMNGEKKHFVQMGVYIQPNPDNPSWSASGYGDVLEPIDNVQCVLPYVKSQGGVLPIFPRLG</sequence>
<dbReference type="Proteomes" id="UP001189429">
    <property type="component" value="Unassembled WGS sequence"/>
</dbReference>
<name>A0ABN9RB82_9DINO</name>
<protein>
    <submittedName>
        <fullName evidence="1">Uncharacterized protein</fullName>
    </submittedName>
</protein>